<keyword evidence="3" id="KW-0732">Signal</keyword>
<accession>A0A2A2GAP8</accession>
<dbReference type="PANTHER" id="PTHR11022">
    <property type="entry name" value="PEPTIDOGLYCAN RECOGNITION PROTEIN"/>
    <property type="match status" value="1"/>
</dbReference>
<sequence>MDLVRQVFFCFIVIFFLPMGADALQANSNQSGLAEDSSKIKTEYINFDFGTTQKLKSVDNANQTVQGIQAADVDQQAILVSDEIVVPVEGITPFLAVGSRLIQELAEKESDDIQLQIRSSTDYQQWSEWMTVHRDEHLTIHQDTVVGRLQYLPKNTRSIQFRVVIDDAGSSSLLRSMRLSFTSPGATSAETLQALEETASQQPRHNKSEIEDYPMPDYATRSDWDCPDGQDPSGSVSRTDVTHQIVHHTAGTNSSSDWPAVVRSIWDYHVNTNGWSDIGYNWLIDPIGVIYQGRGWINGDDEVQGAHFCGTNSNTMGVALLGNFEETSPSLEALGNLEELLAWKSDEKNIDPSAREYHSSSGLNLHTISGHRDGCSTLCPGENLYVRLPEVRENVDAKVGEAADTEGELVLESNYPNPFSESTTINFSLEKAGNVQITIWDIAGRKVNEVTDQFYEADSHSESWNASGYASGVYFCRLEFEDQAIIQKMVLLK</sequence>
<name>A0A2A2GAP8_9BACT</name>
<evidence type="ECO:0008006" key="8">
    <source>
        <dbReference type="Google" id="ProtNLM"/>
    </source>
</evidence>
<dbReference type="InterPro" id="IPR002502">
    <property type="entry name" value="Amidase_domain"/>
</dbReference>
<dbReference type="CDD" id="cd06583">
    <property type="entry name" value="PGRP"/>
    <property type="match status" value="1"/>
</dbReference>
<evidence type="ECO:0000313" key="7">
    <source>
        <dbReference type="Proteomes" id="UP000218831"/>
    </source>
</evidence>
<dbReference type="InterPro" id="IPR026444">
    <property type="entry name" value="Secre_tail"/>
</dbReference>
<reference evidence="6 7" key="1">
    <citation type="submission" date="2017-08" db="EMBL/GenBank/DDBJ databases">
        <title>Aliifodinibius alkalisoli sp. nov., isolated from saline alkaline soil.</title>
        <authorList>
            <person name="Liu D."/>
            <person name="Zhang G."/>
        </authorList>
    </citation>
    <scope>NUCLEOTIDE SEQUENCE [LARGE SCALE GENOMIC DNA]</scope>
    <source>
        <strain evidence="6 7">WN023</strain>
    </source>
</reference>
<dbReference type="SMART" id="SM00644">
    <property type="entry name" value="Ami_2"/>
    <property type="match status" value="1"/>
</dbReference>
<feature type="region of interest" description="Disordered" evidence="2">
    <location>
        <begin position="196"/>
        <end position="238"/>
    </location>
</feature>
<dbReference type="GO" id="GO:0009253">
    <property type="term" value="P:peptidoglycan catabolic process"/>
    <property type="evidence" value="ECO:0007669"/>
    <property type="project" value="InterPro"/>
</dbReference>
<evidence type="ECO:0000256" key="2">
    <source>
        <dbReference type="SAM" id="MobiDB-lite"/>
    </source>
</evidence>
<gene>
    <name evidence="6" type="ORF">CK503_06350</name>
</gene>
<dbReference type="AlphaFoldDB" id="A0A2A2GAP8"/>
<dbReference type="NCBIfam" id="TIGR04183">
    <property type="entry name" value="Por_Secre_tail"/>
    <property type="match status" value="1"/>
</dbReference>
<proteinExistence type="inferred from homology"/>
<dbReference type="InterPro" id="IPR006619">
    <property type="entry name" value="PGRP_domain_met/bac"/>
</dbReference>
<comment type="similarity">
    <text evidence="1">Belongs to the N-acetylmuramoyl-L-alanine amidase 2 family.</text>
</comment>
<evidence type="ECO:0000256" key="1">
    <source>
        <dbReference type="ARBA" id="ARBA00007553"/>
    </source>
</evidence>
<evidence type="ECO:0000259" key="5">
    <source>
        <dbReference type="SMART" id="SM00701"/>
    </source>
</evidence>
<dbReference type="Pfam" id="PF18962">
    <property type="entry name" value="Por_Secre_tail"/>
    <property type="match status" value="1"/>
</dbReference>
<dbReference type="OrthoDB" id="2812205at2"/>
<dbReference type="Gene3D" id="2.60.40.4070">
    <property type="match status" value="1"/>
</dbReference>
<protein>
    <recommendedName>
        <fullName evidence="8">Peptidoglycan recognition protein family domain-containing protein</fullName>
    </recommendedName>
</protein>
<dbReference type="SMART" id="SM00701">
    <property type="entry name" value="PGRP"/>
    <property type="match status" value="1"/>
</dbReference>
<feature type="signal peptide" evidence="3">
    <location>
        <begin position="1"/>
        <end position="21"/>
    </location>
</feature>
<evidence type="ECO:0000256" key="3">
    <source>
        <dbReference type="SAM" id="SignalP"/>
    </source>
</evidence>
<dbReference type="PANTHER" id="PTHR11022:SF41">
    <property type="entry name" value="PEPTIDOGLYCAN-RECOGNITION PROTEIN LC-RELATED"/>
    <property type="match status" value="1"/>
</dbReference>
<dbReference type="InterPro" id="IPR015510">
    <property type="entry name" value="PGRP"/>
</dbReference>
<dbReference type="EMBL" id="NSKE01000004">
    <property type="protein sequence ID" value="PAU94418.1"/>
    <property type="molecule type" value="Genomic_DNA"/>
</dbReference>
<dbReference type="Pfam" id="PF01510">
    <property type="entry name" value="Amidase_2"/>
    <property type="match status" value="1"/>
</dbReference>
<dbReference type="GO" id="GO:0008270">
    <property type="term" value="F:zinc ion binding"/>
    <property type="evidence" value="ECO:0007669"/>
    <property type="project" value="InterPro"/>
</dbReference>
<dbReference type="Gene3D" id="3.40.80.10">
    <property type="entry name" value="Peptidoglycan recognition protein-like"/>
    <property type="match status" value="1"/>
</dbReference>
<feature type="domain" description="Peptidoglycan recognition protein family" evidence="5">
    <location>
        <begin position="216"/>
        <end position="363"/>
    </location>
</feature>
<dbReference type="InterPro" id="IPR036505">
    <property type="entry name" value="Amidase/PGRP_sf"/>
</dbReference>
<feature type="domain" description="N-acetylmuramoyl-L-alanine amidase" evidence="4">
    <location>
        <begin position="231"/>
        <end position="381"/>
    </location>
</feature>
<keyword evidence="7" id="KW-1185">Reference proteome</keyword>
<evidence type="ECO:0000259" key="4">
    <source>
        <dbReference type="SMART" id="SM00644"/>
    </source>
</evidence>
<organism evidence="6 7">
    <name type="scientific">Fodinibius salipaludis</name>
    <dbReference type="NCBI Taxonomy" id="2032627"/>
    <lineage>
        <taxon>Bacteria</taxon>
        <taxon>Pseudomonadati</taxon>
        <taxon>Balneolota</taxon>
        <taxon>Balneolia</taxon>
        <taxon>Balneolales</taxon>
        <taxon>Balneolaceae</taxon>
        <taxon>Fodinibius</taxon>
    </lineage>
</organism>
<comment type="caution">
    <text evidence="6">The sequence shown here is derived from an EMBL/GenBank/DDBJ whole genome shotgun (WGS) entry which is preliminary data.</text>
</comment>
<feature type="chain" id="PRO_5013036505" description="Peptidoglycan recognition protein family domain-containing protein" evidence="3">
    <location>
        <begin position="22"/>
        <end position="493"/>
    </location>
</feature>
<dbReference type="Proteomes" id="UP000218831">
    <property type="component" value="Unassembled WGS sequence"/>
</dbReference>
<evidence type="ECO:0000313" key="6">
    <source>
        <dbReference type="EMBL" id="PAU94418.1"/>
    </source>
</evidence>
<dbReference type="GO" id="GO:0008745">
    <property type="term" value="F:N-acetylmuramoyl-L-alanine amidase activity"/>
    <property type="evidence" value="ECO:0007669"/>
    <property type="project" value="InterPro"/>
</dbReference>
<dbReference type="SUPFAM" id="SSF55846">
    <property type="entry name" value="N-acetylmuramoyl-L-alanine amidase-like"/>
    <property type="match status" value="1"/>
</dbReference>